<keyword evidence="2" id="KW-1185">Reference proteome</keyword>
<evidence type="ECO:0000313" key="2">
    <source>
        <dbReference type="Proteomes" id="UP001500668"/>
    </source>
</evidence>
<sequence>MWSYELYGVVFLRSDGRREGRTAARRSRIMDMAELLHGEAADGRGTARNGDVTRELRTSAYVRKAGGTAGTVTAFATETDWARRCALPPCEMP</sequence>
<organism evidence="1 2">
    <name type="scientific">Streptomyces crystallinus</name>
    <dbReference type="NCBI Taxonomy" id="68191"/>
    <lineage>
        <taxon>Bacteria</taxon>
        <taxon>Bacillati</taxon>
        <taxon>Actinomycetota</taxon>
        <taxon>Actinomycetes</taxon>
        <taxon>Kitasatosporales</taxon>
        <taxon>Streptomycetaceae</taxon>
        <taxon>Streptomyces</taxon>
    </lineage>
</organism>
<protein>
    <submittedName>
        <fullName evidence="1">Uncharacterized protein</fullName>
    </submittedName>
</protein>
<name>A0ABP3RG53_9ACTN</name>
<accession>A0ABP3RG53</accession>
<evidence type="ECO:0000313" key="1">
    <source>
        <dbReference type="EMBL" id="GAA0606949.1"/>
    </source>
</evidence>
<gene>
    <name evidence="1" type="ORF">GCM10010394_40960</name>
</gene>
<dbReference type="EMBL" id="BAAACA010000025">
    <property type="protein sequence ID" value="GAA0606949.1"/>
    <property type="molecule type" value="Genomic_DNA"/>
</dbReference>
<dbReference type="Proteomes" id="UP001500668">
    <property type="component" value="Unassembled WGS sequence"/>
</dbReference>
<comment type="caution">
    <text evidence="1">The sequence shown here is derived from an EMBL/GenBank/DDBJ whole genome shotgun (WGS) entry which is preliminary data.</text>
</comment>
<proteinExistence type="predicted"/>
<reference evidence="2" key="1">
    <citation type="journal article" date="2019" name="Int. J. Syst. Evol. Microbiol.">
        <title>The Global Catalogue of Microorganisms (GCM) 10K type strain sequencing project: providing services to taxonomists for standard genome sequencing and annotation.</title>
        <authorList>
            <consortium name="The Broad Institute Genomics Platform"/>
            <consortium name="The Broad Institute Genome Sequencing Center for Infectious Disease"/>
            <person name="Wu L."/>
            <person name="Ma J."/>
        </authorList>
    </citation>
    <scope>NUCLEOTIDE SEQUENCE [LARGE SCALE GENOMIC DNA]</scope>
    <source>
        <strain evidence="2">JCM 5067</strain>
    </source>
</reference>